<protein>
    <recommendedName>
        <fullName evidence="3">DNA repair protein RecN</fullName>
    </recommendedName>
    <alternativeName>
        <fullName evidence="8">Recombination protein N</fullName>
    </alternativeName>
</protein>
<comment type="function">
    <text evidence="1">May be involved in recombinational repair of damaged DNA.</text>
</comment>
<dbReference type="NCBIfam" id="TIGR00634">
    <property type="entry name" value="recN"/>
    <property type="match status" value="1"/>
</dbReference>
<evidence type="ECO:0000313" key="10">
    <source>
        <dbReference type="EMBL" id="GAG61650.1"/>
    </source>
</evidence>
<accession>X0YYR3</accession>
<keyword evidence="5" id="KW-0227">DNA damage</keyword>
<gene>
    <name evidence="10" type="ORF">S01H4_04106</name>
</gene>
<evidence type="ECO:0000256" key="7">
    <source>
        <dbReference type="ARBA" id="ARBA00023204"/>
    </source>
</evidence>
<name>X0YYR3_9ZZZZ</name>
<dbReference type="PANTHER" id="PTHR11059:SF0">
    <property type="entry name" value="DNA REPAIR PROTEIN RECN"/>
    <property type="match status" value="1"/>
</dbReference>
<dbReference type="SUPFAM" id="SSF52540">
    <property type="entry name" value="P-loop containing nucleoside triphosphate hydrolases"/>
    <property type="match status" value="2"/>
</dbReference>
<organism evidence="10">
    <name type="scientific">marine sediment metagenome</name>
    <dbReference type="NCBI Taxonomy" id="412755"/>
    <lineage>
        <taxon>unclassified sequences</taxon>
        <taxon>metagenomes</taxon>
        <taxon>ecological metagenomes</taxon>
    </lineage>
</organism>
<dbReference type="GO" id="GO:0006310">
    <property type="term" value="P:DNA recombination"/>
    <property type="evidence" value="ECO:0007669"/>
    <property type="project" value="InterPro"/>
</dbReference>
<evidence type="ECO:0000256" key="4">
    <source>
        <dbReference type="ARBA" id="ARBA00022741"/>
    </source>
</evidence>
<dbReference type="PIRSF" id="PIRSF003128">
    <property type="entry name" value="RecN"/>
    <property type="match status" value="1"/>
</dbReference>
<evidence type="ECO:0000256" key="8">
    <source>
        <dbReference type="ARBA" id="ARBA00033408"/>
    </source>
</evidence>
<evidence type="ECO:0000256" key="2">
    <source>
        <dbReference type="ARBA" id="ARBA00009441"/>
    </source>
</evidence>
<evidence type="ECO:0000256" key="3">
    <source>
        <dbReference type="ARBA" id="ARBA00021315"/>
    </source>
</evidence>
<dbReference type="Pfam" id="PF02463">
    <property type="entry name" value="SMC_N"/>
    <property type="match status" value="1"/>
</dbReference>
<keyword evidence="6" id="KW-0067">ATP-binding</keyword>
<reference evidence="10" key="1">
    <citation type="journal article" date="2014" name="Front. Microbiol.">
        <title>High frequency of phylogenetically diverse reductive dehalogenase-homologous genes in deep subseafloor sedimentary metagenomes.</title>
        <authorList>
            <person name="Kawai M."/>
            <person name="Futagami T."/>
            <person name="Toyoda A."/>
            <person name="Takaki Y."/>
            <person name="Nishi S."/>
            <person name="Hori S."/>
            <person name="Arai W."/>
            <person name="Tsubouchi T."/>
            <person name="Morono Y."/>
            <person name="Uchiyama I."/>
            <person name="Ito T."/>
            <person name="Fujiyama A."/>
            <person name="Inagaki F."/>
            <person name="Takami H."/>
        </authorList>
    </citation>
    <scope>NUCLEOTIDE SEQUENCE</scope>
    <source>
        <strain evidence="10">Expedition CK06-06</strain>
    </source>
</reference>
<dbReference type="GO" id="GO:0005524">
    <property type="term" value="F:ATP binding"/>
    <property type="evidence" value="ECO:0007669"/>
    <property type="project" value="UniProtKB-KW"/>
</dbReference>
<dbReference type="AlphaFoldDB" id="X0YYR3"/>
<dbReference type="PANTHER" id="PTHR11059">
    <property type="entry name" value="DNA REPAIR PROTEIN RECN"/>
    <property type="match status" value="1"/>
</dbReference>
<comment type="caution">
    <text evidence="10">The sequence shown here is derived from an EMBL/GenBank/DDBJ whole genome shotgun (WGS) entry which is preliminary data.</text>
</comment>
<evidence type="ECO:0000256" key="6">
    <source>
        <dbReference type="ARBA" id="ARBA00022840"/>
    </source>
</evidence>
<dbReference type="Gene3D" id="3.40.50.300">
    <property type="entry name" value="P-loop containing nucleotide triphosphate hydrolases"/>
    <property type="match status" value="2"/>
</dbReference>
<keyword evidence="7" id="KW-0234">DNA repair</keyword>
<dbReference type="InterPro" id="IPR004604">
    <property type="entry name" value="DNA_recomb/repair_RecN"/>
</dbReference>
<dbReference type="InterPro" id="IPR003395">
    <property type="entry name" value="RecF/RecN/SMC_N"/>
</dbReference>
<dbReference type="GO" id="GO:0006281">
    <property type="term" value="P:DNA repair"/>
    <property type="evidence" value="ECO:0007669"/>
    <property type="project" value="UniProtKB-KW"/>
</dbReference>
<dbReference type="EMBL" id="BART01001070">
    <property type="protein sequence ID" value="GAG61650.1"/>
    <property type="molecule type" value="Genomic_DNA"/>
</dbReference>
<dbReference type="CDD" id="cd03241">
    <property type="entry name" value="ABC_RecN"/>
    <property type="match status" value="1"/>
</dbReference>
<feature type="domain" description="RecF/RecN/SMC N-terminal" evidence="9">
    <location>
        <begin position="1"/>
        <end position="513"/>
    </location>
</feature>
<evidence type="ECO:0000259" key="9">
    <source>
        <dbReference type="Pfam" id="PF02463"/>
    </source>
</evidence>
<proteinExistence type="inferred from homology"/>
<feature type="non-terminal residue" evidence="10">
    <location>
        <position position="519"/>
    </location>
</feature>
<comment type="similarity">
    <text evidence="2">Belongs to the RecN family.</text>
</comment>
<evidence type="ECO:0000256" key="1">
    <source>
        <dbReference type="ARBA" id="ARBA00003618"/>
    </source>
</evidence>
<dbReference type="GO" id="GO:0043590">
    <property type="term" value="C:bacterial nucleoid"/>
    <property type="evidence" value="ECO:0007669"/>
    <property type="project" value="TreeGrafter"/>
</dbReference>
<dbReference type="InterPro" id="IPR027417">
    <property type="entry name" value="P-loop_NTPase"/>
</dbReference>
<dbReference type="GO" id="GO:0009432">
    <property type="term" value="P:SOS response"/>
    <property type="evidence" value="ECO:0007669"/>
    <property type="project" value="TreeGrafter"/>
</dbReference>
<sequence length="519" mass="59692">MLKELQVKNFAIIDDARIKFQKGLNILTGETGAGKTLIIEAINLLIGERAGSDLIRDGQDKLLVQGYFDFKNNSMAINYLLSKNLIEEEDESDDIVITREVTRIGKNRAFINGIFTQVSNLKKLGEFFIDIHGQHDHQYLFDYKTHIEIIDRFGKDRILGAKKDYSESLEKYLKKREDFLKLKELKNVREEKLKDLNYRYEEIKKLDIKENEEEILENEMRILKNYEKIYRLASEGKKIIDGEDTGIPSLSNNIAVLDKNMAELAEIDHKFKKFCDRLSTLGDFIEEISHCLNSYLANFDFSAERLDSIQERLYKLSEIKKKYNLDLNSTAEYAEKLKEEIESFEVLDSEIDKKQMEYNETREIIIKKAFLLSELRKEVVIDLEKSVTDEMTDLGFKSISFQPQHRLLEGNGDGIEIESKKIKFTKNGIDDIEFLISLNIGEAVRPLRKIASGGEISRIMLALKSVISFVDNINIMIFDEIDVGIGGAASLVIGEKLYKISRNCQIIAITHLAQIACFS</sequence>
<evidence type="ECO:0000256" key="5">
    <source>
        <dbReference type="ARBA" id="ARBA00022763"/>
    </source>
</evidence>
<keyword evidence="4" id="KW-0547">Nucleotide-binding</keyword>